<sequence length="51" mass="6134">MKDDNTLFDDLIKSLENNKEVQISEEKRLDVVITYNEMKYIDDKNLWTIVL</sequence>
<evidence type="ECO:0000313" key="1">
    <source>
        <dbReference type="EMBL" id="BCZ46008.1"/>
    </source>
</evidence>
<dbReference type="Proteomes" id="UP000824633">
    <property type="component" value="Chromosome"/>
</dbReference>
<name>A0ABN6IX48_9CLOT</name>
<protein>
    <submittedName>
        <fullName evidence="1">Uncharacterized protein</fullName>
    </submittedName>
</protein>
<dbReference type="RefSeq" id="WP_224037535.1">
    <property type="nucleotide sequence ID" value="NZ_AP024849.1"/>
</dbReference>
<accession>A0ABN6IX48</accession>
<reference evidence="2" key="1">
    <citation type="submission" date="2021-07" db="EMBL/GenBank/DDBJ databases">
        <title>Complete genome sequencing of a Clostridium isolate.</title>
        <authorList>
            <person name="Ueki A."/>
            <person name="Tonouchi A."/>
        </authorList>
    </citation>
    <scope>NUCLEOTIDE SEQUENCE [LARGE SCALE GENOMIC DNA]</scope>
    <source>
        <strain evidence="2">C5S11</strain>
    </source>
</reference>
<evidence type="ECO:0000313" key="2">
    <source>
        <dbReference type="Proteomes" id="UP000824633"/>
    </source>
</evidence>
<keyword evidence="2" id="KW-1185">Reference proteome</keyword>
<dbReference type="EMBL" id="AP024849">
    <property type="protein sequence ID" value="BCZ46008.1"/>
    <property type="molecule type" value="Genomic_DNA"/>
</dbReference>
<organism evidence="1 2">
    <name type="scientific">Clostridium gelidum</name>
    <dbReference type="NCBI Taxonomy" id="704125"/>
    <lineage>
        <taxon>Bacteria</taxon>
        <taxon>Bacillati</taxon>
        <taxon>Bacillota</taxon>
        <taxon>Clostridia</taxon>
        <taxon>Eubacteriales</taxon>
        <taxon>Clostridiaceae</taxon>
        <taxon>Clostridium</taxon>
    </lineage>
</organism>
<gene>
    <name evidence="1" type="ORF">psyc5s11_20750</name>
</gene>
<proteinExistence type="predicted"/>